<dbReference type="EnsemblFungi" id="MAPG_00144T0">
    <property type="protein sequence ID" value="MAPG_00144T0"/>
    <property type="gene ID" value="MAPG_00144"/>
</dbReference>
<protein>
    <submittedName>
        <fullName evidence="2 3">Uncharacterized protein</fullName>
    </submittedName>
</protein>
<proteinExistence type="predicted"/>
<evidence type="ECO:0000256" key="1">
    <source>
        <dbReference type="SAM" id="MobiDB-lite"/>
    </source>
</evidence>
<name>A0A0C4DK81_MAGP6</name>
<accession>A0A0C4DK81</accession>
<keyword evidence="4" id="KW-1185">Reference proteome</keyword>
<dbReference type="EMBL" id="GL876966">
    <property type="protein sequence ID" value="KLU81049.1"/>
    <property type="molecule type" value="Genomic_DNA"/>
</dbReference>
<reference evidence="2" key="1">
    <citation type="submission" date="2010-05" db="EMBL/GenBank/DDBJ databases">
        <title>The Genome Sequence of Magnaporthe poae strain ATCC 64411.</title>
        <authorList>
            <consortium name="The Broad Institute Genome Sequencing Platform"/>
            <consortium name="Broad Institute Genome Sequencing Center for Infectious Disease"/>
            <person name="Ma L.-J."/>
            <person name="Dead R."/>
            <person name="Young S."/>
            <person name="Zeng Q."/>
            <person name="Koehrsen M."/>
            <person name="Alvarado L."/>
            <person name="Berlin A."/>
            <person name="Chapman S.B."/>
            <person name="Chen Z."/>
            <person name="Freedman E."/>
            <person name="Gellesch M."/>
            <person name="Goldberg J."/>
            <person name="Griggs A."/>
            <person name="Gujja S."/>
            <person name="Heilman E.R."/>
            <person name="Heiman D."/>
            <person name="Hepburn T."/>
            <person name="Howarth C."/>
            <person name="Jen D."/>
            <person name="Larson L."/>
            <person name="Mehta T."/>
            <person name="Neiman D."/>
            <person name="Pearson M."/>
            <person name="Roberts A."/>
            <person name="Saif S."/>
            <person name="Shea T."/>
            <person name="Shenoy N."/>
            <person name="Sisk P."/>
            <person name="Stolte C."/>
            <person name="Sykes S."/>
            <person name="Walk T."/>
            <person name="White J."/>
            <person name="Yandava C."/>
            <person name="Haas B."/>
            <person name="Nusbaum C."/>
            <person name="Birren B."/>
        </authorList>
    </citation>
    <scope>NUCLEOTIDE SEQUENCE</scope>
    <source>
        <strain evidence="2">ATCC 64411</strain>
    </source>
</reference>
<evidence type="ECO:0000313" key="3">
    <source>
        <dbReference type="EnsemblFungi" id="MAPG_00144T0"/>
    </source>
</evidence>
<reference evidence="2" key="3">
    <citation type="submission" date="2011-03" db="EMBL/GenBank/DDBJ databases">
        <title>Annotation of Magnaporthe poae ATCC 64411.</title>
        <authorList>
            <person name="Ma L.-J."/>
            <person name="Dead R."/>
            <person name="Young S.K."/>
            <person name="Zeng Q."/>
            <person name="Gargeya S."/>
            <person name="Fitzgerald M."/>
            <person name="Haas B."/>
            <person name="Abouelleil A."/>
            <person name="Alvarado L."/>
            <person name="Arachchi H.M."/>
            <person name="Berlin A."/>
            <person name="Brown A."/>
            <person name="Chapman S.B."/>
            <person name="Chen Z."/>
            <person name="Dunbar C."/>
            <person name="Freedman E."/>
            <person name="Gearin G."/>
            <person name="Gellesch M."/>
            <person name="Goldberg J."/>
            <person name="Griggs A."/>
            <person name="Gujja S."/>
            <person name="Heiman D."/>
            <person name="Howarth C."/>
            <person name="Larson L."/>
            <person name="Lui A."/>
            <person name="MacDonald P.J.P."/>
            <person name="Mehta T."/>
            <person name="Montmayeur A."/>
            <person name="Murphy C."/>
            <person name="Neiman D."/>
            <person name="Pearson M."/>
            <person name="Priest M."/>
            <person name="Roberts A."/>
            <person name="Saif S."/>
            <person name="Shea T."/>
            <person name="Shenoy N."/>
            <person name="Sisk P."/>
            <person name="Stolte C."/>
            <person name="Sykes S."/>
            <person name="Yandava C."/>
            <person name="Wortman J."/>
            <person name="Nusbaum C."/>
            <person name="Birren B."/>
        </authorList>
    </citation>
    <scope>NUCLEOTIDE SEQUENCE</scope>
    <source>
        <strain evidence="2">ATCC 64411</strain>
    </source>
</reference>
<dbReference type="AlphaFoldDB" id="A0A0C4DK81"/>
<dbReference type="VEuPathDB" id="FungiDB:MAPG_00144"/>
<reference evidence="3" key="5">
    <citation type="submission" date="2015-06" db="UniProtKB">
        <authorList>
            <consortium name="EnsemblFungi"/>
        </authorList>
    </citation>
    <scope>IDENTIFICATION</scope>
    <source>
        <strain evidence="3">ATCC 64411</strain>
    </source>
</reference>
<gene>
    <name evidence="2" type="ORF">MAPG_00144</name>
</gene>
<evidence type="ECO:0000313" key="2">
    <source>
        <dbReference type="EMBL" id="KLU81049.1"/>
    </source>
</evidence>
<dbReference type="Proteomes" id="UP000011715">
    <property type="component" value="Unassembled WGS sequence"/>
</dbReference>
<feature type="region of interest" description="Disordered" evidence="1">
    <location>
        <begin position="128"/>
        <end position="162"/>
    </location>
</feature>
<sequence>MSRKQQGVMRPYDDISVHLRIRAMQPSGLGARRQRRTAVVWTATWPDPSRLPSQTELRTAKFQTPEEAGRAGCQATDRTCQAGVPWLDCGNELKAANPELLCRQTASPPSVTRTGPPLDEPCALGTPALLGEHRRTGPHHTHPAVPCAQQQQQRRQAREQRRIDQAAGPSLLLAGHHNQRQRAHGGKLRRFLLLVAATGIQQHHGTAHPSTRRRQACFLSWASDFLVSIESGLLTFRVCDCYPPGAWDCFCPGQ</sequence>
<dbReference type="EMBL" id="ADBL01000029">
    <property type="status" value="NOT_ANNOTATED_CDS"/>
    <property type="molecule type" value="Genomic_DNA"/>
</dbReference>
<reference evidence="4" key="2">
    <citation type="submission" date="2010-05" db="EMBL/GenBank/DDBJ databases">
        <title>The genome sequence of Magnaporthe poae strain ATCC 64411.</title>
        <authorList>
            <person name="Ma L.-J."/>
            <person name="Dead R."/>
            <person name="Young S."/>
            <person name="Zeng Q."/>
            <person name="Koehrsen M."/>
            <person name="Alvarado L."/>
            <person name="Berlin A."/>
            <person name="Chapman S.B."/>
            <person name="Chen Z."/>
            <person name="Freedman E."/>
            <person name="Gellesch M."/>
            <person name="Goldberg J."/>
            <person name="Griggs A."/>
            <person name="Gujja S."/>
            <person name="Heilman E.R."/>
            <person name="Heiman D."/>
            <person name="Hepburn T."/>
            <person name="Howarth C."/>
            <person name="Jen D."/>
            <person name="Larson L."/>
            <person name="Mehta T."/>
            <person name="Neiman D."/>
            <person name="Pearson M."/>
            <person name="Roberts A."/>
            <person name="Saif S."/>
            <person name="Shea T."/>
            <person name="Shenoy N."/>
            <person name="Sisk P."/>
            <person name="Stolte C."/>
            <person name="Sykes S."/>
            <person name="Walk T."/>
            <person name="White J."/>
            <person name="Yandava C."/>
            <person name="Haas B."/>
            <person name="Nusbaum C."/>
            <person name="Birren B."/>
        </authorList>
    </citation>
    <scope>NUCLEOTIDE SEQUENCE [LARGE SCALE GENOMIC DNA]</scope>
    <source>
        <strain evidence="4">ATCC 64411 / 73-15</strain>
    </source>
</reference>
<reference evidence="3" key="4">
    <citation type="journal article" date="2015" name="G3 (Bethesda)">
        <title>Genome sequences of three phytopathogenic species of the Magnaporthaceae family of fungi.</title>
        <authorList>
            <person name="Okagaki L.H."/>
            <person name="Nunes C.C."/>
            <person name="Sailsbery J."/>
            <person name="Clay B."/>
            <person name="Brown D."/>
            <person name="John T."/>
            <person name="Oh Y."/>
            <person name="Young N."/>
            <person name="Fitzgerald M."/>
            <person name="Haas B.J."/>
            <person name="Zeng Q."/>
            <person name="Young S."/>
            <person name="Adiconis X."/>
            <person name="Fan L."/>
            <person name="Levin J.Z."/>
            <person name="Mitchell T.K."/>
            <person name="Okubara P.A."/>
            <person name="Farman M.L."/>
            <person name="Kohn L.M."/>
            <person name="Birren B."/>
            <person name="Ma L.-J."/>
            <person name="Dean R.A."/>
        </authorList>
    </citation>
    <scope>NUCLEOTIDE SEQUENCE</scope>
    <source>
        <strain evidence="3">ATCC 64411 / 73-15</strain>
    </source>
</reference>
<evidence type="ECO:0000313" key="4">
    <source>
        <dbReference type="Proteomes" id="UP000011715"/>
    </source>
</evidence>
<organism evidence="3 4">
    <name type="scientific">Magnaporthiopsis poae (strain ATCC 64411 / 73-15)</name>
    <name type="common">Kentucky bluegrass fungus</name>
    <name type="synonym">Magnaporthe poae</name>
    <dbReference type="NCBI Taxonomy" id="644358"/>
    <lineage>
        <taxon>Eukaryota</taxon>
        <taxon>Fungi</taxon>
        <taxon>Dikarya</taxon>
        <taxon>Ascomycota</taxon>
        <taxon>Pezizomycotina</taxon>
        <taxon>Sordariomycetes</taxon>
        <taxon>Sordariomycetidae</taxon>
        <taxon>Magnaporthales</taxon>
        <taxon>Magnaporthaceae</taxon>
        <taxon>Magnaporthiopsis</taxon>
    </lineage>
</organism>